<dbReference type="AlphaFoldDB" id="A0AAN6D282"/>
<keyword evidence="4" id="KW-0804">Transcription</keyword>
<evidence type="ECO:0000256" key="4">
    <source>
        <dbReference type="ARBA" id="ARBA00023163"/>
    </source>
</evidence>
<dbReference type="Gene3D" id="4.10.240.10">
    <property type="entry name" value="Zn(2)-C6 fungal-type DNA-binding domain"/>
    <property type="match status" value="1"/>
</dbReference>
<dbReference type="SMART" id="SM00066">
    <property type="entry name" value="GAL4"/>
    <property type="match status" value="1"/>
</dbReference>
<keyword evidence="2" id="KW-0479">Metal-binding</keyword>
<evidence type="ECO:0000256" key="1">
    <source>
        <dbReference type="ARBA" id="ARBA00004123"/>
    </source>
</evidence>
<feature type="region of interest" description="Disordered" evidence="6">
    <location>
        <begin position="1"/>
        <end position="120"/>
    </location>
</feature>
<dbReference type="GO" id="GO:0000981">
    <property type="term" value="F:DNA-binding transcription factor activity, RNA polymerase II-specific"/>
    <property type="evidence" value="ECO:0007669"/>
    <property type="project" value="InterPro"/>
</dbReference>
<dbReference type="Proteomes" id="UP000738402">
    <property type="component" value="Unassembled WGS sequence"/>
</dbReference>
<organism evidence="8 11">
    <name type="scientific">Ogataea haglerorum</name>
    <dbReference type="NCBI Taxonomy" id="1937702"/>
    <lineage>
        <taxon>Eukaryota</taxon>
        <taxon>Fungi</taxon>
        <taxon>Dikarya</taxon>
        <taxon>Ascomycota</taxon>
        <taxon>Saccharomycotina</taxon>
        <taxon>Pichiomycetes</taxon>
        <taxon>Pichiales</taxon>
        <taxon>Pichiaceae</taxon>
        <taxon>Ogataea</taxon>
    </lineage>
</organism>
<name>A0AAN6D282_9ASCO</name>
<dbReference type="SUPFAM" id="SSF57701">
    <property type="entry name" value="Zn2/Cys6 DNA-binding domain"/>
    <property type="match status" value="1"/>
</dbReference>
<evidence type="ECO:0000313" key="9">
    <source>
        <dbReference type="EMBL" id="KAG7762704.1"/>
    </source>
</evidence>
<comment type="subcellular location">
    <subcellularLocation>
        <location evidence="1">Nucleus</location>
    </subcellularLocation>
</comment>
<evidence type="ECO:0000256" key="2">
    <source>
        <dbReference type="ARBA" id="ARBA00022723"/>
    </source>
</evidence>
<feature type="domain" description="Zn(2)-C6 fungal-type" evidence="7">
    <location>
        <begin position="123"/>
        <end position="153"/>
    </location>
</feature>
<evidence type="ECO:0000313" key="10">
    <source>
        <dbReference type="Proteomes" id="UP000697297"/>
    </source>
</evidence>
<evidence type="ECO:0000313" key="8">
    <source>
        <dbReference type="EMBL" id="KAG7724761.1"/>
    </source>
</evidence>
<comment type="caution">
    <text evidence="8">The sequence shown here is derived from an EMBL/GenBank/DDBJ whole genome shotgun (WGS) entry which is preliminary data.</text>
</comment>
<keyword evidence="5" id="KW-0539">Nucleus</keyword>
<feature type="compositionally biased region" description="Low complexity" evidence="6">
    <location>
        <begin position="1"/>
        <end position="10"/>
    </location>
</feature>
<dbReference type="Proteomes" id="UP000697297">
    <property type="component" value="Unassembled WGS sequence"/>
</dbReference>
<dbReference type="EMBL" id="JAHLUN010000013">
    <property type="protein sequence ID" value="KAG7762704.1"/>
    <property type="molecule type" value="Genomic_DNA"/>
</dbReference>
<dbReference type="InterPro" id="IPR001138">
    <property type="entry name" value="Zn2Cys6_DnaBD"/>
</dbReference>
<dbReference type="GO" id="GO:0005634">
    <property type="term" value="C:nucleus"/>
    <property type="evidence" value="ECO:0007669"/>
    <property type="project" value="UniProtKB-SubCell"/>
</dbReference>
<dbReference type="PANTHER" id="PTHR47338">
    <property type="entry name" value="ZN(II)2CYS6 TRANSCRIPTION FACTOR (EUROFUNG)-RELATED"/>
    <property type="match status" value="1"/>
</dbReference>
<evidence type="ECO:0000256" key="5">
    <source>
        <dbReference type="ARBA" id="ARBA00023242"/>
    </source>
</evidence>
<feature type="compositionally biased region" description="Basic and acidic residues" evidence="6">
    <location>
        <begin position="13"/>
        <end position="22"/>
    </location>
</feature>
<dbReference type="InterPro" id="IPR050815">
    <property type="entry name" value="TF_fung"/>
</dbReference>
<reference evidence="8 10" key="1">
    <citation type="journal article" date="2021" name="G3 (Bethesda)">
        <title>Genomic diversity, chromosomal rearrangements, and interspecies hybridization in the ogataea polymorpha species complex.</title>
        <authorList>
            <person name="Hanson S.J."/>
            <person name="Cinneide E.O."/>
            <person name="Salzberg L.I."/>
            <person name="Wolfe K.H."/>
            <person name="McGowan J."/>
            <person name="Fitzpatrick D.A."/>
            <person name="Matlin K."/>
        </authorList>
    </citation>
    <scope>NUCLEOTIDE SEQUENCE</scope>
    <source>
        <strain evidence="9">81-436-3</strain>
        <strain evidence="8">83-405-1</strain>
    </source>
</reference>
<keyword evidence="10" id="KW-1185">Reference proteome</keyword>
<evidence type="ECO:0000259" key="7">
    <source>
        <dbReference type="PROSITE" id="PS50048"/>
    </source>
</evidence>
<keyword evidence="3" id="KW-0805">Transcription regulation</keyword>
<dbReference type="GO" id="GO:0008270">
    <property type="term" value="F:zinc ion binding"/>
    <property type="evidence" value="ECO:0007669"/>
    <property type="project" value="InterPro"/>
</dbReference>
<dbReference type="EMBL" id="JAHLUH010000015">
    <property type="protein sequence ID" value="KAG7724761.1"/>
    <property type="molecule type" value="Genomic_DNA"/>
</dbReference>
<gene>
    <name evidence="8" type="ORF">KL933_004583</name>
    <name evidence="9" type="ORF">KL946_004445</name>
</gene>
<proteinExistence type="predicted"/>
<dbReference type="InterPro" id="IPR036864">
    <property type="entry name" value="Zn2-C6_fun-type_DNA-bd_sf"/>
</dbReference>
<evidence type="ECO:0000256" key="6">
    <source>
        <dbReference type="SAM" id="MobiDB-lite"/>
    </source>
</evidence>
<dbReference type="CDD" id="cd00067">
    <property type="entry name" value="GAL4"/>
    <property type="match status" value="1"/>
</dbReference>
<dbReference type="CDD" id="cd12148">
    <property type="entry name" value="fungal_TF_MHR"/>
    <property type="match status" value="1"/>
</dbReference>
<accession>A0AAN6D282</accession>
<evidence type="ECO:0000256" key="3">
    <source>
        <dbReference type="ARBA" id="ARBA00023015"/>
    </source>
</evidence>
<evidence type="ECO:0000313" key="11">
    <source>
        <dbReference type="Proteomes" id="UP000738402"/>
    </source>
</evidence>
<sequence length="401" mass="44912">MQSQSNSSSSPGRDSEAPERPRLPSFQEIQGQLQSSTVLPSPTLPPPLPQSHLPSISMLLHNTRTTPLPPVTYTSHPAYIAEPEASHQPLPSTPVPHPPSPHEDSSKSMSDNSKTKYRRTRRACDLCNQKRTKCSGEMPRCSQCIRTNSVCTYLREEKKRGRASSNYPKIIIRRKPTKNKSPETNQEQVMLHGTSSHQSPPALSQPFRYPILNQVAHVISQLQISHFLANDLVDLYFQTPFPVMILNPNQILTSDPQSVRKINEGFILSMLLCGAALLQLSPSLSISKESSLGLLDMLFYKTNSFLQSSTKLDHDDIISYINLVRAYTMVGGIHEAIHVLDQAISLALKLKINVEDPSEYLILTEEKRRAWYCLVTLEAELKHGSHHPFLTRNMSSSFSSV</sequence>
<dbReference type="PROSITE" id="PS50048">
    <property type="entry name" value="ZN2_CY6_FUNGAL_2"/>
    <property type="match status" value="1"/>
</dbReference>
<dbReference type="PANTHER" id="PTHR47338:SF5">
    <property type="entry name" value="ZN(II)2CYS6 TRANSCRIPTION FACTOR (EUROFUNG)"/>
    <property type="match status" value="1"/>
</dbReference>
<protein>
    <recommendedName>
        <fullName evidence="7">Zn(2)-C6 fungal-type domain-containing protein</fullName>
    </recommendedName>
</protein>
<dbReference type="Pfam" id="PF00172">
    <property type="entry name" value="Zn_clus"/>
    <property type="match status" value="1"/>
</dbReference>